<organism evidence="6 7">
    <name type="scientific">Halalkalibacter hemicellulosilyticusJCM 9152</name>
    <dbReference type="NCBI Taxonomy" id="1236971"/>
    <lineage>
        <taxon>Bacteria</taxon>
        <taxon>Bacillati</taxon>
        <taxon>Bacillota</taxon>
        <taxon>Bacilli</taxon>
        <taxon>Bacillales</taxon>
        <taxon>Bacillaceae</taxon>
        <taxon>Halalkalibacter</taxon>
    </lineage>
</organism>
<dbReference type="PROSITE" id="PS50977">
    <property type="entry name" value="HTH_TETR_2"/>
    <property type="match status" value="1"/>
</dbReference>
<evidence type="ECO:0000256" key="3">
    <source>
        <dbReference type="ARBA" id="ARBA00023163"/>
    </source>
</evidence>
<dbReference type="GO" id="GO:0003677">
    <property type="term" value="F:DNA binding"/>
    <property type="evidence" value="ECO:0007669"/>
    <property type="project" value="UniProtKB-UniRule"/>
</dbReference>
<evidence type="ECO:0000256" key="1">
    <source>
        <dbReference type="ARBA" id="ARBA00023015"/>
    </source>
</evidence>
<dbReference type="InterPro" id="IPR009057">
    <property type="entry name" value="Homeodomain-like_sf"/>
</dbReference>
<keyword evidence="7" id="KW-1185">Reference proteome</keyword>
<feature type="DNA-binding region" description="H-T-H motif" evidence="4">
    <location>
        <begin position="28"/>
        <end position="47"/>
    </location>
</feature>
<evidence type="ECO:0000256" key="4">
    <source>
        <dbReference type="PROSITE-ProRule" id="PRU00335"/>
    </source>
</evidence>
<name>W4QFM7_9BACI</name>
<gene>
    <name evidence="6" type="ORF">JCM9152_2312</name>
</gene>
<dbReference type="PANTHER" id="PTHR47506:SF1">
    <property type="entry name" value="HTH-TYPE TRANSCRIPTIONAL REGULATOR YJDC"/>
    <property type="match status" value="1"/>
</dbReference>
<dbReference type="PANTHER" id="PTHR47506">
    <property type="entry name" value="TRANSCRIPTIONAL REGULATORY PROTEIN"/>
    <property type="match status" value="1"/>
</dbReference>
<proteinExistence type="predicted"/>
<comment type="caution">
    <text evidence="6">The sequence shown here is derived from an EMBL/GenBank/DDBJ whole genome shotgun (WGS) entry which is preliminary data.</text>
</comment>
<dbReference type="InterPro" id="IPR001647">
    <property type="entry name" value="HTH_TetR"/>
</dbReference>
<dbReference type="AlphaFoldDB" id="W4QFM7"/>
<evidence type="ECO:0000313" key="7">
    <source>
        <dbReference type="Proteomes" id="UP000018895"/>
    </source>
</evidence>
<dbReference type="OrthoDB" id="509229at2"/>
<keyword evidence="1" id="KW-0805">Transcription regulation</keyword>
<feature type="domain" description="HTH tetR-type" evidence="5">
    <location>
        <begin position="5"/>
        <end position="65"/>
    </location>
</feature>
<evidence type="ECO:0000256" key="2">
    <source>
        <dbReference type="ARBA" id="ARBA00023125"/>
    </source>
</evidence>
<reference evidence="6" key="1">
    <citation type="journal article" date="2014" name="Genome Announc.">
        <title>Draft Genome Sequences of Three Alkaliphilic Bacillus Strains, Bacillus wakoensis JCM 9140T, Bacillus akibai JCM 9157T, and Bacillus hemicellulosilyticus JCM 9152T.</title>
        <authorList>
            <person name="Yuki M."/>
            <person name="Oshima K."/>
            <person name="Suda W."/>
            <person name="Oshida Y."/>
            <person name="Kitamura K."/>
            <person name="Iida T."/>
            <person name="Hattori M."/>
            <person name="Ohkuma M."/>
        </authorList>
    </citation>
    <scope>NUCLEOTIDE SEQUENCE [LARGE SCALE GENOMIC DNA]</scope>
    <source>
        <strain evidence="6">JCM 9152</strain>
    </source>
</reference>
<keyword evidence="2 4" id="KW-0238">DNA-binding</keyword>
<dbReference type="STRING" id="1236971.JCM9152_2312"/>
<dbReference type="Pfam" id="PF00440">
    <property type="entry name" value="TetR_N"/>
    <property type="match status" value="1"/>
</dbReference>
<dbReference type="Proteomes" id="UP000018895">
    <property type="component" value="Unassembled WGS sequence"/>
</dbReference>
<dbReference type="Gene3D" id="1.10.357.10">
    <property type="entry name" value="Tetracycline Repressor, domain 2"/>
    <property type="match status" value="1"/>
</dbReference>
<dbReference type="RefSeq" id="WP_052015838.1">
    <property type="nucleotide sequence ID" value="NZ_BAUU01000014.1"/>
</dbReference>
<sequence>MKKGEETKKRILAQGLRLFSSYGYEETALKDIAENVKIKTPSIYAYFESKQDLFEQIVSFVIEDYLEFIKQQSFIIADFPIEKKLYHVLVELNKYYYMNDKGFFLKRYGIYPPESFKELITAKNKQVEEEIRELVFSILRNNKENEFIDEETIVTSFTTILEGMLYHMMSSPYKEYEHRLNMTWSVFWKGIQAL</sequence>
<protein>
    <submittedName>
        <fullName evidence="6">Transcriptional regulator</fullName>
    </submittedName>
</protein>
<accession>W4QFM7</accession>
<dbReference type="SUPFAM" id="SSF46689">
    <property type="entry name" value="Homeodomain-like"/>
    <property type="match status" value="1"/>
</dbReference>
<dbReference type="PRINTS" id="PR00455">
    <property type="entry name" value="HTHTETR"/>
</dbReference>
<keyword evidence="3" id="KW-0804">Transcription</keyword>
<evidence type="ECO:0000313" key="6">
    <source>
        <dbReference type="EMBL" id="GAE30886.1"/>
    </source>
</evidence>
<dbReference type="EMBL" id="BAUU01000014">
    <property type="protein sequence ID" value="GAE30886.1"/>
    <property type="molecule type" value="Genomic_DNA"/>
</dbReference>
<dbReference type="Gene3D" id="1.10.10.60">
    <property type="entry name" value="Homeodomain-like"/>
    <property type="match status" value="1"/>
</dbReference>
<evidence type="ECO:0000259" key="5">
    <source>
        <dbReference type="PROSITE" id="PS50977"/>
    </source>
</evidence>